<keyword evidence="2" id="KW-1185">Reference proteome</keyword>
<name>A0ABT1XLX8_9BURK</name>
<organism evidence="1 2">
    <name type="scientific">Limnobacter parvus</name>
    <dbReference type="NCBI Taxonomy" id="2939690"/>
    <lineage>
        <taxon>Bacteria</taxon>
        <taxon>Pseudomonadati</taxon>
        <taxon>Pseudomonadota</taxon>
        <taxon>Betaproteobacteria</taxon>
        <taxon>Burkholderiales</taxon>
        <taxon>Burkholderiaceae</taxon>
        <taxon>Limnobacter</taxon>
    </lineage>
</organism>
<proteinExistence type="predicted"/>
<protein>
    <recommendedName>
        <fullName evidence="3">Lipoprotein</fullName>
    </recommendedName>
</protein>
<evidence type="ECO:0008006" key="3">
    <source>
        <dbReference type="Google" id="ProtNLM"/>
    </source>
</evidence>
<reference evidence="1" key="1">
    <citation type="submission" date="2022-07" db="EMBL/GenBank/DDBJ databases">
        <authorList>
            <person name="Xamxidin M."/>
        </authorList>
    </citation>
    <scope>NUCLEOTIDE SEQUENCE</scope>
    <source>
        <strain evidence="1">YS8-69</strain>
    </source>
</reference>
<dbReference type="RefSeq" id="WP_257512764.1">
    <property type="nucleotide sequence ID" value="NZ_JANKHG010000026.1"/>
</dbReference>
<evidence type="ECO:0000313" key="1">
    <source>
        <dbReference type="EMBL" id="MCR2747543.1"/>
    </source>
</evidence>
<evidence type="ECO:0000313" key="2">
    <source>
        <dbReference type="Proteomes" id="UP001165267"/>
    </source>
</evidence>
<comment type="caution">
    <text evidence="1">The sequence shown here is derived from an EMBL/GenBank/DDBJ whole genome shotgun (WGS) entry which is preliminary data.</text>
</comment>
<accession>A0ABT1XLX8</accession>
<dbReference type="EMBL" id="JANKHG010000026">
    <property type="protein sequence ID" value="MCR2747543.1"/>
    <property type="molecule type" value="Genomic_DNA"/>
</dbReference>
<gene>
    <name evidence="1" type="ORF">NSP04_12880</name>
</gene>
<dbReference type="Proteomes" id="UP001165267">
    <property type="component" value="Unassembled WGS sequence"/>
</dbReference>
<sequence length="132" mass="15085">MSFQRKQGIVPQLVKPFAMAVPRMFALLTPATALLLAACSTIQLQADKPMPLSTLEQARAYVADRERTLEFLEYEMNQKSRACYKKFFVSSCLDDVRLQGAEIRRAHLEVQGKAEDMIRLNDYANRRSKKAE</sequence>